<dbReference type="KEGG" id="pcam:HNE05_18145"/>
<feature type="domain" description="DUF2207" evidence="4">
    <location>
        <begin position="25"/>
        <end position="214"/>
    </location>
</feature>
<evidence type="ECO:0000259" key="4">
    <source>
        <dbReference type="Pfam" id="PF09972"/>
    </source>
</evidence>
<feature type="domain" description="Predicted membrane protein YciQ-like C-terminal" evidence="5">
    <location>
        <begin position="273"/>
        <end position="566"/>
    </location>
</feature>
<evidence type="ECO:0000256" key="1">
    <source>
        <dbReference type="SAM" id="MobiDB-lite"/>
    </source>
</evidence>
<keyword evidence="2" id="KW-0812">Transmembrane</keyword>
<reference evidence="6" key="1">
    <citation type="submission" date="2020-07" db="EMBL/GenBank/DDBJ databases">
        <title>Nitrate ammonifying Pseudomonas campi sp. nov. isolated from German agricultural grassland.</title>
        <authorList>
            <person name="Timsy T."/>
            <person name="Ulrich A."/>
            <person name="Spanner T."/>
            <person name="Foesel B."/>
            <person name="Kolb S."/>
            <person name="Horn M.A."/>
            <person name="Behrendt U."/>
        </authorList>
    </citation>
    <scope>NUCLEOTIDE SEQUENCE</scope>
    <source>
        <strain evidence="6">S1-A32-2</strain>
    </source>
</reference>
<keyword evidence="2" id="KW-0472">Membrane</keyword>
<accession>A0A6M8G8N1</accession>
<dbReference type="Proteomes" id="UP000501379">
    <property type="component" value="Chromosome"/>
</dbReference>
<feature type="chain" id="PRO_5026932734" evidence="3">
    <location>
        <begin position="22"/>
        <end position="649"/>
    </location>
</feature>
<feature type="signal peptide" evidence="3">
    <location>
        <begin position="1"/>
        <end position="21"/>
    </location>
</feature>
<name>A0A6M8G8N1_9GAMM</name>
<proteinExistence type="predicted"/>
<protein>
    <submittedName>
        <fullName evidence="6">DUF2207 domain-containing protein</fullName>
    </submittedName>
</protein>
<keyword evidence="3" id="KW-0732">Signal</keyword>
<evidence type="ECO:0000256" key="2">
    <source>
        <dbReference type="SAM" id="Phobius"/>
    </source>
</evidence>
<dbReference type="Pfam" id="PF09972">
    <property type="entry name" value="DUF2207"/>
    <property type="match status" value="1"/>
</dbReference>
<dbReference type="InterPro" id="IPR018702">
    <property type="entry name" value="DUF2207"/>
</dbReference>
<dbReference type="EMBL" id="CP053697">
    <property type="protein sequence ID" value="QKE65195.1"/>
    <property type="molecule type" value="Genomic_DNA"/>
</dbReference>
<dbReference type="InterPro" id="IPR048389">
    <property type="entry name" value="YciQ-like_C"/>
</dbReference>
<feature type="region of interest" description="Disordered" evidence="1">
    <location>
        <begin position="608"/>
        <end position="649"/>
    </location>
</feature>
<feature type="transmembrane region" description="Helical" evidence="2">
    <location>
        <begin position="419"/>
        <end position="444"/>
    </location>
</feature>
<dbReference type="RefSeq" id="WP_173210859.1">
    <property type="nucleotide sequence ID" value="NZ_CP053697.2"/>
</dbReference>
<feature type="transmembrane region" description="Helical" evidence="2">
    <location>
        <begin position="236"/>
        <end position="257"/>
    </location>
</feature>
<feature type="transmembrane region" description="Helical" evidence="2">
    <location>
        <begin position="485"/>
        <end position="503"/>
    </location>
</feature>
<feature type="transmembrane region" description="Helical" evidence="2">
    <location>
        <begin position="393"/>
        <end position="413"/>
    </location>
</feature>
<dbReference type="Pfam" id="PF20990">
    <property type="entry name" value="DUF2207_C"/>
    <property type="match status" value="1"/>
</dbReference>
<feature type="compositionally biased region" description="Gly residues" evidence="1">
    <location>
        <begin position="627"/>
        <end position="649"/>
    </location>
</feature>
<keyword evidence="7" id="KW-1185">Reference proteome</keyword>
<evidence type="ECO:0000259" key="5">
    <source>
        <dbReference type="Pfam" id="PF20990"/>
    </source>
</evidence>
<evidence type="ECO:0000313" key="6">
    <source>
        <dbReference type="EMBL" id="QKE65195.1"/>
    </source>
</evidence>
<keyword evidence="2" id="KW-1133">Transmembrane helix</keyword>
<gene>
    <name evidence="6" type="ORF">HNE05_18145</name>
</gene>
<feature type="transmembrane region" description="Helical" evidence="2">
    <location>
        <begin position="456"/>
        <end position="479"/>
    </location>
</feature>
<evidence type="ECO:0000313" key="7">
    <source>
        <dbReference type="Proteomes" id="UP000501379"/>
    </source>
</evidence>
<evidence type="ECO:0000256" key="3">
    <source>
        <dbReference type="SAM" id="SignalP"/>
    </source>
</evidence>
<organism evidence="6 7">
    <name type="scientific">Aquipseudomonas campi</name>
    <dbReference type="NCBI Taxonomy" id="2731681"/>
    <lineage>
        <taxon>Bacteria</taxon>
        <taxon>Pseudomonadati</taxon>
        <taxon>Pseudomonadota</taxon>
        <taxon>Gammaproteobacteria</taxon>
        <taxon>Pseudomonadales</taxon>
        <taxon>Pseudomonadaceae</taxon>
        <taxon>Aquipseudomonas</taxon>
    </lineage>
</organism>
<dbReference type="AlphaFoldDB" id="A0A6M8G8N1"/>
<sequence>MSGWVKSLLLLCCLLPATGWAEEVIEAYTVGLQVERDGYLQVVERITVQAEGQQIRRGIYRDIPTRYSLGNGLERRTPIQMLEVTRDGQGEPFHSEALGAGIRYYLGSADHELEPGRYTYQLRYRIDAQLLHREGEDELYWNATGNDWSFPIQAAAVQVQLPEGARIGDVMGYTGFVGDSGSDYREERRTGNQLLLRTTRVLQPGEGFTVAVDWQAGLVERPGMGQRIARLIADNLGVFFGLLLLLGLFAYYLWCWFDVGRDPRKGLVIPLFAAPDGLAPAVLGYLWNRGFRGGYSAAEAVSVSFTDLAIRKLLTLEDSPRGAAFILDSGPAPRDNLQTHEQALLDELFPADKPSKPLRVGSSYEPRLAKAIDAHSAAMGERGKNWHSNNRGAWGWGVAWALVGTLVSVFASVDGEEQLGLAIFGLMFGLCFGLSGVFMLVAGIRLWREGTPDNGGGVLIGAGAIFIIPGAIGLAVLFYNLAPMVVVLLVLFWLQVILFRGWLEAPSVEGRRLLDAAEGYREYLQLAESETLARAAEAPAMSIALYEQHLPYAMALGVEGAWTARFTAALDAGLIDPALREYQPDWYRSRSSFARPSALTGALLGGLSSATSSAATPPPSPSSSGSSSGGSSGGGSSGGGGGGGGGGGW</sequence>